<gene>
    <name evidence="1" type="ORF">SPARVUS_LOCUS9748975</name>
</gene>
<comment type="caution">
    <text evidence="1">The sequence shown here is derived from an EMBL/GenBank/DDBJ whole genome shotgun (WGS) entry which is preliminary data.</text>
</comment>
<accession>A0ABN9EDR7</accession>
<sequence length="51" mass="5523">MGFKFVQVCGVQEGFLSMEGRGNGTSREGEIEDVSEGGSIGWKKRMTIVVV</sequence>
<proteinExistence type="predicted"/>
<evidence type="ECO:0000313" key="2">
    <source>
        <dbReference type="Proteomes" id="UP001162483"/>
    </source>
</evidence>
<dbReference type="Proteomes" id="UP001162483">
    <property type="component" value="Unassembled WGS sequence"/>
</dbReference>
<name>A0ABN9EDR7_9NEOB</name>
<reference evidence="1" key="1">
    <citation type="submission" date="2023-05" db="EMBL/GenBank/DDBJ databases">
        <authorList>
            <person name="Stuckert A."/>
        </authorList>
    </citation>
    <scope>NUCLEOTIDE SEQUENCE</scope>
</reference>
<dbReference type="EMBL" id="CATNWA010015403">
    <property type="protein sequence ID" value="CAI9583031.1"/>
    <property type="molecule type" value="Genomic_DNA"/>
</dbReference>
<organism evidence="1 2">
    <name type="scientific">Staurois parvus</name>
    <dbReference type="NCBI Taxonomy" id="386267"/>
    <lineage>
        <taxon>Eukaryota</taxon>
        <taxon>Metazoa</taxon>
        <taxon>Chordata</taxon>
        <taxon>Craniata</taxon>
        <taxon>Vertebrata</taxon>
        <taxon>Euteleostomi</taxon>
        <taxon>Amphibia</taxon>
        <taxon>Batrachia</taxon>
        <taxon>Anura</taxon>
        <taxon>Neobatrachia</taxon>
        <taxon>Ranoidea</taxon>
        <taxon>Ranidae</taxon>
        <taxon>Staurois</taxon>
    </lineage>
</organism>
<keyword evidence="2" id="KW-1185">Reference proteome</keyword>
<evidence type="ECO:0000313" key="1">
    <source>
        <dbReference type="EMBL" id="CAI9583031.1"/>
    </source>
</evidence>
<protein>
    <submittedName>
        <fullName evidence="1">Uncharacterized protein</fullName>
    </submittedName>
</protein>